<organism evidence="11 12">
    <name type="scientific">Pyxicephalus adspersus</name>
    <name type="common">African bullfrog</name>
    <dbReference type="NCBI Taxonomy" id="30357"/>
    <lineage>
        <taxon>Eukaryota</taxon>
        <taxon>Metazoa</taxon>
        <taxon>Chordata</taxon>
        <taxon>Craniata</taxon>
        <taxon>Vertebrata</taxon>
        <taxon>Euteleostomi</taxon>
        <taxon>Amphibia</taxon>
        <taxon>Batrachia</taxon>
        <taxon>Anura</taxon>
        <taxon>Neobatrachia</taxon>
        <taxon>Ranoidea</taxon>
        <taxon>Pyxicephalidae</taxon>
        <taxon>Pyxicephalinae</taxon>
        <taxon>Pyxicephalus</taxon>
    </lineage>
</organism>
<evidence type="ECO:0000256" key="9">
    <source>
        <dbReference type="ARBA" id="ARBA00084040"/>
    </source>
</evidence>
<keyword evidence="5" id="KW-0158">Chromosome</keyword>
<dbReference type="InterPro" id="IPR011564">
    <property type="entry name" value="Telomer_end-bd_POT1/Cdc13"/>
</dbReference>
<dbReference type="SUPFAM" id="SSF50249">
    <property type="entry name" value="Nucleic acid-binding proteins"/>
    <property type="match status" value="2"/>
</dbReference>
<name>A0AAV3AVE9_PYXAD</name>
<dbReference type="Proteomes" id="UP001181693">
    <property type="component" value="Unassembled WGS sequence"/>
</dbReference>
<evidence type="ECO:0000256" key="1">
    <source>
        <dbReference type="ARBA" id="ARBA00004123"/>
    </source>
</evidence>
<reference evidence="11" key="1">
    <citation type="thesis" date="2020" institute="ProQuest LLC" country="789 East Eisenhower Parkway, Ann Arbor, MI, USA">
        <title>Comparative Genomics and Chromosome Evolution.</title>
        <authorList>
            <person name="Mudd A.B."/>
        </authorList>
    </citation>
    <scope>NUCLEOTIDE SEQUENCE</scope>
    <source>
        <strain evidence="11">1538</strain>
        <tissue evidence="11">Blood</tissue>
    </source>
</reference>
<gene>
    <name evidence="11" type="ORF">GDO54_007135</name>
</gene>
<sequence>MTKIHASAQKYIYTPLDQITEGVVVNLYGVVTFFKFPYRSKGTDYCSTVTIIDQSNAKLLCTFFSGNQDTLPKVCSVGDIVRFHRIKITQFNGEFRGISSNGFSALVFEGTAGAPILPRTSSKTYSFNEEDHKIVESLRVWQMGQAHFSKSRLKLSEIKPEQYFNLLCQLVGKAELDTASYLLKVWDGSKCPEPTWKVCVEEEALEGDSDFIGHHQHLTVDVLVYDNHVKSAKSLKVGSYIVIQNLHAKLHNTINENQARNCYLEFHLHGGTCYGRGINVPSENDIDVKELQNPVHPTHQGWLTTPLCTVIKTKPPQKYRIRVRLKSFRPQHLYQSVKLHCSKCSSLQDIPDEEKLDKSFQVNSTSCPDSDSQNAYWYQSVMWKRHHEDRTVTIHFVKKYDILQNPEESLIMVEGGTFKEFCKLSREFNSIIPVKANQADLELDLSTPFLIQGNRWHYGCRKCSSLKSIEALSSLPSDGSWNATEIAKGKV</sequence>
<dbReference type="Pfam" id="PF16686">
    <property type="entry name" value="POT1PC"/>
    <property type="match status" value="1"/>
</dbReference>
<feature type="domain" description="Telomeric single stranded DNA binding POT1/Cdc13" evidence="10">
    <location>
        <begin position="13"/>
        <end position="143"/>
    </location>
</feature>
<dbReference type="InterPro" id="IPR048953">
    <property type="entry name" value="POT1_C_insert"/>
</dbReference>
<evidence type="ECO:0000313" key="12">
    <source>
        <dbReference type="Proteomes" id="UP001181693"/>
    </source>
</evidence>
<dbReference type="GO" id="GO:0016233">
    <property type="term" value="P:telomere capping"/>
    <property type="evidence" value="ECO:0007669"/>
    <property type="project" value="TreeGrafter"/>
</dbReference>
<evidence type="ECO:0000256" key="8">
    <source>
        <dbReference type="ARBA" id="ARBA00023242"/>
    </source>
</evidence>
<dbReference type="InterPro" id="IPR012340">
    <property type="entry name" value="NA-bd_OB-fold"/>
</dbReference>
<dbReference type="Gene3D" id="2.40.50.140">
    <property type="entry name" value="Nucleic acid-binding proteins"/>
    <property type="match status" value="2"/>
</dbReference>
<dbReference type="CDD" id="cd04497">
    <property type="entry name" value="hPOT1_OB1_like"/>
    <property type="match status" value="1"/>
</dbReference>
<dbReference type="Pfam" id="PF21375">
    <property type="entry name" value="POT1_C_insert"/>
    <property type="match status" value="1"/>
</dbReference>
<dbReference type="CDD" id="cd04498">
    <property type="entry name" value="hPOT1_OB2"/>
    <property type="match status" value="1"/>
</dbReference>
<dbReference type="FunFam" id="2.40.50.140:FF:000119">
    <property type="entry name" value="Protection of telomeres 1 homolog"/>
    <property type="match status" value="1"/>
</dbReference>
<dbReference type="FunFam" id="2.40.50.140:FF:000138">
    <property type="entry name" value="Protection of telomeres 1 homolog"/>
    <property type="match status" value="1"/>
</dbReference>
<dbReference type="AlphaFoldDB" id="A0AAV3AVE9"/>
<comment type="subcellular location">
    <subcellularLocation>
        <location evidence="2">Chromosome</location>
        <location evidence="2">Telomere</location>
    </subcellularLocation>
    <subcellularLocation>
        <location evidence="1">Nucleus</location>
    </subcellularLocation>
</comment>
<evidence type="ECO:0000256" key="4">
    <source>
        <dbReference type="ARBA" id="ARBA00015253"/>
    </source>
</evidence>
<evidence type="ECO:0000256" key="5">
    <source>
        <dbReference type="ARBA" id="ARBA00022454"/>
    </source>
</evidence>
<comment type="caution">
    <text evidence="11">The sequence shown here is derived from an EMBL/GenBank/DDBJ whole genome shotgun (WGS) entry which is preliminary data.</text>
</comment>
<dbReference type="GO" id="GO:0098505">
    <property type="term" value="F:G-rich strand telomeric DNA binding"/>
    <property type="evidence" value="ECO:0007669"/>
    <property type="project" value="TreeGrafter"/>
</dbReference>
<comment type="similarity">
    <text evidence="3">Belongs to the telombin family.</text>
</comment>
<dbReference type="PANTHER" id="PTHR14513:SF0">
    <property type="entry name" value="PROTECTION OF TELOMERES PROTEIN 1"/>
    <property type="match status" value="1"/>
</dbReference>
<keyword evidence="8" id="KW-0539">Nucleus</keyword>
<evidence type="ECO:0000256" key="6">
    <source>
        <dbReference type="ARBA" id="ARBA00022895"/>
    </source>
</evidence>
<dbReference type="GO" id="GO:0005654">
    <property type="term" value="C:nucleoplasm"/>
    <property type="evidence" value="ECO:0007669"/>
    <property type="project" value="UniProtKB-ARBA"/>
</dbReference>
<keyword evidence="6" id="KW-0779">Telomere</keyword>
<accession>A0AAV3AVE9</accession>
<evidence type="ECO:0000256" key="7">
    <source>
        <dbReference type="ARBA" id="ARBA00023125"/>
    </source>
</evidence>
<dbReference type="InterPro" id="IPR028389">
    <property type="entry name" value="POT1"/>
</dbReference>
<evidence type="ECO:0000256" key="3">
    <source>
        <dbReference type="ARBA" id="ARBA00008442"/>
    </source>
</evidence>
<dbReference type="InterPro" id="IPR032042">
    <property type="entry name" value="POT1PC"/>
</dbReference>
<dbReference type="SMART" id="SM00976">
    <property type="entry name" value="Telo_bind"/>
    <property type="match status" value="1"/>
</dbReference>
<dbReference type="GO" id="GO:0000783">
    <property type="term" value="C:nuclear telomere cap complex"/>
    <property type="evidence" value="ECO:0007669"/>
    <property type="project" value="TreeGrafter"/>
</dbReference>
<keyword evidence="7" id="KW-0238">DNA-binding</keyword>
<proteinExistence type="inferred from homology"/>
<dbReference type="EMBL" id="DYDO01000002">
    <property type="protein sequence ID" value="DBA31258.1"/>
    <property type="molecule type" value="Genomic_DNA"/>
</dbReference>
<evidence type="ECO:0000256" key="2">
    <source>
        <dbReference type="ARBA" id="ARBA00004574"/>
    </source>
</evidence>
<dbReference type="GO" id="GO:0010521">
    <property type="term" value="F:telomerase inhibitor activity"/>
    <property type="evidence" value="ECO:0007669"/>
    <property type="project" value="TreeGrafter"/>
</dbReference>
<keyword evidence="12" id="KW-1185">Reference proteome</keyword>
<dbReference type="GO" id="GO:0032210">
    <property type="term" value="P:regulation of telomere maintenance via telomerase"/>
    <property type="evidence" value="ECO:0007669"/>
    <property type="project" value="TreeGrafter"/>
</dbReference>
<dbReference type="Pfam" id="PF02765">
    <property type="entry name" value="POT1"/>
    <property type="match status" value="1"/>
</dbReference>
<evidence type="ECO:0000313" key="11">
    <source>
        <dbReference type="EMBL" id="DBA31258.1"/>
    </source>
</evidence>
<protein>
    <recommendedName>
        <fullName evidence="4">Protection of telomeres protein 1</fullName>
    </recommendedName>
    <alternativeName>
        <fullName evidence="9">POT1-like telomere end-binding protein</fullName>
    </alternativeName>
</protein>
<dbReference type="PANTHER" id="PTHR14513">
    <property type="entry name" value="PROTECTION OF TELOMERES 1"/>
    <property type="match status" value="1"/>
</dbReference>
<evidence type="ECO:0000259" key="10">
    <source>
        <dbReference type="SMART" id="SM00976"/>
    </source>
</evidence>